<reference evidence="1 2" key="1">
    <citation type="submission" date="2017-11" db="EMBL/GenBank/DDBJ databases">
        <title>Draft genome sequence of Bacillus pumilus 51_5il from lake Gorkoye (Russia: Novosibirsk region).</title>
        <authorList>
            <person name="Shipova A.A."/>
            <person name="Rozanov A.S."/>
            <person name="Bryanskaya A.V."/>
            <person name="Peltek S.E."/>
        </authorList>
    </citation>
    <scope>NUCLEOTIDE SEQUENCE [LARGE SCALE GENOMIC DNA]</scope>
    <source>
        <strain evidence="1 2">51_5il</strain>
    </source>
</reference>
<proteinExistence type="predicted"/>
<sequence>MKSGLLYLIYRGNSFYLTKMKEHIEEMMKMNYLKKSRKKMESLPLYGFCRYCVVVKTSEKERVHPVGSE</sequence>
<dbReference type="Proteomes" id="UP000230768">
    <property type="component" value="Unassembled WGS sequence"/>
</dbReference>
<dbReference type="AlphaFoldDB" id="A0A2G8IR94"/>
<dbReference type="EMBL" id="PEKP01000023">
    <property type="protein sequence ID" value="PIK25979.1"/>
    <property type="molecule type" value="Genomic_DNA"/>
</dbReference>
<gene>
    <name evidence="1" type="ORF">CTV99_15015</name>
</gene>
<name>A0A2G8IR94_BACPU</name>
<comment type="caution">
    <text evidence="1">The sequence shown here is derived from an EMBL/GenBank/DDBJ whole genome shotgun (WGS) entry which is preliminary data.</text>
</comment>
<evidence type="ECO:0000313" key="1">
    <source>
        <dbReference type="EMBL" id="PIK25979.1"/>
    </source>
</evidence>
<organism evidence="1 2">
    <name type="scientific">Bacillus pumilus</name>
    <name type="common">Bacillus mesentericus</name>
    <dbReference type="NCBI Taxonomy" id="1408"/>
    <lineage>
        <taxon>Bacteria</taxon>
        <taxon>Bacillati</taxon>
        <taxon>Bacillota</taxon>
        <taxon>Bacilli</taxon>
        <taxon>Bacillales</taxon>
        <taxon>Bacillaceae</taxon>
        <taxon>Bacillus</taxon>
    </lineage>
</organism>
<protein>
    <submittedName>
        <fullName evidence="1">Uncharacterized protein</fullName>
    </submittedName>
</protein>
<accession>A0A2G8IR94</accession>
<evidence type="ECO:0000313" key="2">
    <source>
        <dbReference type="Proteomes" id="UP000230768"/>
    </source>
</evidence>